<organism evidence="1 2">
    <name type="scientific">Argiope bruennichi</name>
    <name type="common">Wasp spider</name>
    <name type="synonym">Aranea bruennichi</name>
    <dbReference type="NCBI Taxonomy" id="94029"/>
    <lineage>
        <taxon>Eukaryota</taxon>
        <taxon>Metazoa</taxon>
        <taxon>Ecdysozoa</taxon>
        <taxon>Arthropoda</taxon>
        <taxon>Chelicerata</taxon>
        <taxon>Arachnida</taxon>
        <taxon>Araneae</taxon>
        <taxon>Araneomorphae</taxon>
        <taxon>Entelegynae</taxon>
        <taxon>Araneoidea</taxon>
        <taxon>Araneidae</taxon>
        <taxon>Argiope</taxon>
    </lineage>
</organism>
<sequence>MYGVNGYPNDLVEKLDSYDNLRSVNLKLPPKPHVTKAIYPKRNQYQSTRFEQRDDDMVCAAVDFPVSRRMCRIPKVGGIPARQTPLYHDMVVECQEL</sequence>
<protein>
    <submittedName>
        <fullName evidence="1">Uncharacterized protein</fullName>
    </submittedName>
</protein>
<name>A0A8T0FDK6_ARGBR</name>
<dbReference type="EMBL" id="JABXBU010000012">
    <property type="protein sequence ID" value="KAF8789377.1"/>
    <property type="molecule type" value="Genomic_DNA"/>
</dbReference>
<evidence type="ECO:0000313" key="1">
    <source>
        <dbReference type="EMBL" id="KAF8789377.1"/>
    </source>
</evidence>
<keyword evidence="2" id="KW-1185">Reference proteome</keyword>
<reference evidence="1" key="1">
    <citation type="journal article" date="2020" name="bioRxiv">
        <title>Chromosome-level reference genome of the European wasp spider Argiope bruennichi: a resource for studies on range expansion and evolutionary adaptation.</title>
        <authorList>
            <person name="Sheffer M.M."/>
            <person name="Hoppe A."/>
            <person name="Krehenwinkel H."/>
            <person name="Uhl G."/>
            <person name="Kuss A.W."/>
            <person name="Jensen L."/>
            <person name="Jensen C."/>
            <person name="Gillespie R.G."/>
            <person name="Hoff K.J."/>
            <person name="Prost S."/>
        </authorList>
    </citation>
    <scope>NUCLEOTIDE SEQUENCE</scope>
</reference>
<reference evidence="1" key="2">
    <citation type="submission" date="2020-06" db="EMBL/GenBank/DDBJ databases">
        <authorList>
            <person name="Sheffer M."/>
        </authorList>
    </citation>
    <scope>NUCLEOTIDE SEQUENCE</scope>
</reference>
<evidence type="ECO:0000313" key="2">
    <source>
        <dbReference type="Proteomes" id="UP000807504"/>
    </source>
</evidence>
<dbReference type="Proteomes" id="UP000807504">
    <property type="component" value="Unassembled WGS sequence"/>
</dbReference>
<gene>
    <name evidence="1" type="ORF">HNY73_007317</name>
</gene>
<accession>A0A8T0FDK6</accession>
<comment type="caution">
    <text evidence="1">The sequence shown here is derived from an EMBL/GenBank/DDBJ whole genome shotgun (WGS) entry which is preliminary data.</text>
</comment>
<dbReference type="AlphaFoldDB" id="A0A8T0FDK6"/>
<proteinExistence type="predicted"/>